<reference evidence="2" key="1">
    <citation type="submission" date="2021-01" db="EMBL/GenBank/DDBJ databases">
        <title>Microvirga sp.</title>
        <authorList>
            <person name="Kim M.K."/>
        </authorList>
    </citation>
    <scope>NUCLEOTIDE SEQUENCE</scope>
    <source>
        <strain evidence="2">5420S-16</strain>
    </source>
</reference>
<feature type="transmembrane region" description="Helical" evidence="1">
    <location>
        <begin position="36"/>
        <end position="56"/>
    </location>
</feature>
<keyword evidence="1" id="KW-0472">Membrane</keyword>
<evidence type="ECO:0000313" key="2">
    <source>
        <dbReference type="EMBL" id="MBL0407530.1"/>
    </source>
</evidence>
<dbReference type="Proteomes" id="UP000605848">
    <property type="component" value="Unassembled WGS sequence"/>
</dbReference>
<proteinExistence type="predicted"/>
<dbReference type="AlphaFoldDB" id="A0A936ZGW7"/>
<protein>
    <submittedName>
        <fullName evidence="2">Uncharacterized protein</fullName>
    </submittedName>
</protein>
<dbReference type="RefSeq" id="WP_202064863.1">
    <property type="nucleotide sequence ID" value="NZ_JAEQMY010000089.1"/>
</dbReference>
<dbReference type="EMBL" id="JAEQMY010000089">
    <property type="protein sequence ID" value="MBL0407530.1"/>
    <property type="molecule type" value="Genomic_DNA"/>
</dbReference>
<name>A0A936ZGW7_9HYPH</name>
<accession>A0A936ZGW7</accession>
<gene>
    <name evidence="2" type="ORF">JKG68_26800</name>
</gene>
<keyword evidence="1" id="KW-1133">Transmembrane helix</keyword>
<keyword evidence="1" id="KW-0812">Transmembrane</keyword>
<sequence>MTNGQSGKENGFADRCVKAYDQLVLGKESNMIVGTLRTGAVISVFVIVAALFFYLIR</sequence>
<organism evidence="2 3">
    <name type="scientific">Microvirga aerilata</name>
    <dbReference type="NCBI Taxonomy" id="670292"/>
    <lineage>
        <taxon>Bacteria</taxon>
        <taxon>Pseudomonadati</taxon>
        <taxon>Pseudomonadota</taxon>
        <taxon>Alphaproteobacteria</taxon>
        <taxon>Hyphomicrobiales</taxon>
        <taxon>Methylobacteriaceae</taxon>
        <taxon>Microvirga</taxon>
    </lineage>
</organism>
<evidence type="ECO:0000313" key="3">
    <source>
        <dbReference type="Proteomes" id="UP000605848"/>
    </source>
</evidence>
<comment type="caution">
    <text evidence="2">The sequence shown here is derived from an EMBL/GenBank/DDBJ whole genome shotgun (WGS) entry which is preliminary data.</text>
</comment>
<keyword evidence="3" id="KW-1185">Reference proteome</keyword>
<evidence type="ECO:0000256" key="1">
    <source>
        <dbReference type="SAM" id="Phobius"/>
    </source>
</evidence>